<dbReference type="InterPro" id="IPR019787">
    <property type="entry name" value="Znf_PHD-finger"/>
</dbReference>
<feature type="domain" description="PHD-type" evidence="18">
    <location>
        <begin position="148"/>
        <end position="205"/>
    </location>
</feature>
<accession>A0A0D2P646</accession>
<evidence type="ECO:0000256" key="11">
    <source>
        <dbReference type="ARBA" id="ARBA00023015"/>
    </source>
</evidence>
<dbReference type="InterPro" id="IPR040706">
    <property type="entry name" value="Zf-MYST"/>
</dbReference>
<feature type="compositionally biased region" description="Acidic residues" evidence="17">
    <location>
        <begin position="58"/>
        <end position="75"/>
    </location>
</feature>
<evidence type="ECO:0000256" key="6">
    <source>
        <dbReference type="ARBA" id="ARBA00022737"/>
    </source>
</evidence>
<dbReference type="GO" id="GO:0031507">
    <property type="term" value="P:heterochromatin formation"/>
    <property type="evidence" value="ECO:0007669"/>
    <property type="project" value="UniProtKB-ARBA"/>
</dbReference>
<name>A0A0D2P646_HYPSF</name>
<dbReference type="Pfam" id="PF17772">
    <property type="entry name" value="zf-MYST"/>
    <property type="match status" value="1"/>
</dbReference>
<dbReference type="GO" id="GO:0003712">
    <property type="term" value="F:transcription coregulator activity"/>
    <property type="evidence" value="ECO:0007669"/>
    <property type="project" value="TreeGrafter"/>
</dbReference>
<protein>
    <recommendedName>
        <fullName evidence="3 16">Histone acetyltransferase</fullName>
        <ecNumber evidence="3 16">2.3.1.48</ecNumber>
    </recommendedName>
</protein>
<dbReference type="GO" id="GO:0004402">
    <property type="term" value="F:histone acetyltransferase activity"/>
    <property type="evidence" value="ECO:0007669"/>
    <property type="project" value="InterPro"/>
</dbReference>
<dbReference type="EMBL" id="KN817528">
    <property type="protein sequence ID" value="KJA26394.1"/>
    <property type="molecule type" value="Genomic_DNA"/>
</dbReference>
<dbReference type="SUPFAM" id="SSF57903">
    <property type="entry name" value="FYVE/PHD zinc finger"/>
    <property type="match status" value="2"/>
</dbReference>
<dbReference type="Proteomes" id="UP000054270">
    <property type="component" value="Unassembled WGS sequence"/>
</dbReference>
<keyword evidence="12" id="KW-0804">Transcription</keyword>
<evidence type="ECO:0000256" key="9">
    <source>
        <dbReference type="ARBA" id="ARBA00022853"/>
    </source>
</evidence>
<dbReference type="GO" id="GO:1990467">
    <property type="term" value="C:NuA3a histone acetyltransferase complex"/>
    <property type="evidence" value="ECO:0007669"/>
    <property type="project" value="TreeGrafter"/>
</dbReference>
<evidence type="ECO:0000256" key="2">
    <source>
        <dbReference type="ARBA" id="ARBA00010107"/>
    </source>
</evidence>
<evidence type="ECO:0000259" key="19">
    <source>
        <dbReference type="PROSITE" id="PS51726"/>
    </source>
</evidence>
<dbReference type="OMA" id="PHINYIN"/>
<gene>
    <name evidence="20" type="ORF">HYPSUDRAFT_52665</name>
</gene>
<dbReference type="PROSITE" id="PS50016">
    <property type="entry name" value="ZF_PHD_2"/>
    <property type="match status" value="2"/>
</dbReference>
<evidence type="ECO:0000313" key="21">
    <source>
        <dbReference type="Proteomes" id="UP000054270"/>
    </source>
</evidence>
<feature type="compositionally biased region" description="Low complexity" evidence="17">
    <location>
        <begin position="1400"/>
        <end position="1419"/>
    </location>
</feature>
<keyword evidence="7 15" id="KW-0863">Zinc-finger</keyword>
<dbReference type="FunFam" id="3.30.60.60:FF:000001">
    <property type="entry name" value="Histone acetyltransferase"/>
    <property type="match status" value="1"/>
</dbReference>
<evidence type="ECO:0000256" key="7">
    <source>
        <dbReference type="ARBA" id="ARBA00022771"/>
    </source>
</evidence>
<dbReference type="InterPro" id="IPR036388">
    <property type="entry name" value="WH-like_DNA-bd_sf"/>
</dbReference>
<keyword evidence="9" id="KW-0156">Chromatin regulator</keyword>
<keyword evidence="21" id="KW-1185">Reference proteome</keyword>
<keyword evidence="8" id="KW-0862">Zinc</keyword>
<feature type="region of interest" description="Disordered" evidence="17">
    <location>
        <begin position="254"/>
        <end position="417"/>
    </location>
</feature>
<evidence type="ECO:0000256" key="14">
    <source>
        <dbReference type="PIRSR" id="PIRSR602717-51"/>
    </source>
</evidence>
<dbReference type="GO" id="GO:0008270">
    <property type="term" value="F:zinc ion binding"/>
    <property type="evidence" value="ECO:0007669"/>
    <property type="project" value="UniProtKB-KW"/>
</dbReference>
<comment type="subcellular location">
    <subcellularLocation>
        <location evidence="1 16">Nucleus</location>
    </subcellularLocation>
</comment>
<dbReference type="SUPFAM" id="SSF55729">
    <property type="entry name" value="Acyl-CoA N-acyltransferases (Nat)"/>
    <property type="match status" value="1"/>
</dbReference>
<feature type="compositionally biased region" description="Acidic residues" evidence="17">
    <location>
        <begin position="1325"/>
        <end position="1334"/>
    </location>
</feature>
<evidence type="ECO:0000256" key="3">
    <source>
        <dbReference type="ARBA" id="ARBA00013184"/>
    </source>
</evidence>
<feature type="active site" description="Proton donor/acceptor" evidence="14">
    <location>
        <position position="698"/>
    </location>
</feature>
<comment type="similarity">
    <text evidence="2 16">Belongs to the MYST (SAS/MOZ) family.</text>
</comment>
<feature type="compositionally biased region" description="Pro residues" evidence="17">
    <location>
        <begin position="1383"/>
        <end position="1399"/>
    </location>
</feature>
<feature type="region of interest" description="Disordered" evidence="17">
    <location>
        <begin position="1"/>
        <end position="93"/>
    </location>
</feature>
<feature type="region of interest" description="Disordered" evidence="17">
    <location>
        <begin position="1302"/>
        <end position="1444"/>
    </location>
</feature>
<feature type="compositionally biased region" description="Low complexity" evidence="17">
    <location>
        <begin position="375"/>
        <end position="387"/>
    </location>
</feature>
<dbReference type="OrthoDB" id="787137at2759"/>
<feature type="compositionally biased region" description="Basic and acidic residues" evidence="17">
    <location>
        <begin position="997"/>
        <end position="1011"/>
    </location>
</feature>
<keyword evidence="6" id="KW-0677">Repeat</keyword>
<feature type="compositionally biased region" description="Low complexity" evidence="17">
    <location>
        <begin position="1428"/>
        <end position="1444"/>
    </location>
</feature>
<feature type="compositionally biased region" description="Low complexity" evidence="17">
    <location>
        <begin position="14"/>
        <end position="57"/>
    </location>
</feature>
<dbReference type="Gene3D" id="3.30.40.10">
    <property type="entry name" value="Zinc/RING finger domain, C3HC4 (zinc finger)"/>
    <property type="match status" value="1"/>
</dbReference>
<dbReference type="InterPro" id="IPR002717">
    <property type="entry name" value="HAT_MYST-type"/>
</dbReference>
<dbReference type="GO" id="GO:0003682">
    <property type="term" value="F:chromatin binding"/>
    <property type="evidence" value="ECO:0007669"/>
    <property type="project" value="TreeGrafter"/>
</dbReference>
<feature type="domain" description="PHD-type" evidence="18">
    <location>
        <begin position="202"/>
        <end position="252"/>
    </location>
</feature>
<evidence type="ECO:0000256" key="17">
    <source>
        <dbReference type="SAM" id="MobiDB-lite"/>
    </source>
</evidence>
<dbReference type="GO" id="GO:0006357">
    <property type="term" value="P:regulation of transcription by RNA polymerase II"/>
    <property type="evidence" value="ECO:0007669"/>
    <property type="project" value="TreeGrafter"/>
</dbReference>
<organism evidence="20 21">
    <name type="scientific">Hypholoma sublateritium (strain FD-334 SS-4)</name>
    <dbReference type="NCBI Taxonomy" id="945553"/>
    <lineage>
        <taxon>Eukaryota</taxon>
        <taxon>Fungi</taxon>
        <taxon>Dikarya</taxon>
        <taxon>Basidiomycota</taxon>
        <taxon>Agaricomycotina</taxon>
        <taxon>Agaricomycetes</taxon>
        <taxon>Agaricomycetidae</taxon>
        <taxon>Agaricales</taxon>
        <taxon>Agaricineae</taxon>
        <taxon>Strophariaceae</taxon>
        <taxon>Hypholoma</taxon>
    </lineage>
</organism>
<evidence type="ECO:0000256" key="5">
    <source>
        <dbReference type="ARBA" id="ARBA00022723"/>
    </source>
</evidence>
<evidence type="ECO:0000256" key="4">
    <source>
        <dbReference type="ARBA" id="ARBA00022679"/>
    </source>
</evidence>
<feature type="compositionally biased region" description="Polar residues" evidence="17">
    <location>
        <begin position="491"/>
        <end position="501"/>
    </location>
</feature>
<feature type="compositionally biased region" description="Basic residues" evidence="17">
    <location>
        <begin position="775"/>
        <end position="784"/>
    </location>
</feature>
<proteinExistence type="inferred from homology"/>
<feature type="compositionally biased region" description="Pro residues" evidence="17">
    <location>
        <begin position="1059"/>
        <end position="1073"/>
    </location>
</feature>
<dbReference type="FunFam" id="3.30.40.10:FF:000005">
    <property type="entry name" value="zinc finger protein isoform X1"/>
    <property type="match status" value="1"/>
</dbReference>
<evidence type="ECO:0000256" key="13">
    <source>
        <dbReference type="ARBA" id="ARBA00023242"/>
    </source>
</evidence>
<dbReference type="EC" id="2.3.1.48" evidence="3 16"/>
<dbReference type="InterPro" id="IPR050603">
    <property type="entry name" value="MYST_HAT"/>
</dbReference>
<dbReference type="GO" id="GO:0005634">
    <property type="term" value="C:nucleus"/>
    <property type="evidence" value="ECO:0007669"/>
    <property type="project" value="UniProtKB-SubCell"/>
</dbReference>
<feature type="region of interest" description="Disordered" evidence="17">
    <location>
        <begin position="452"/>
        <end position="515"/>
    </location>
</feature>
<evidence type="ECO:0000256" key="15">
    <source>
        <dbReference type="PROSITE-ProRule" id="PRU00146"/>
    </source>
</evidence>
<dbReference type="Pfam" id="PF01853">
    <property type="entry name" value="MOZ_SAS"/>
    <property type="match status" value="1"/>
</dbReference>
<keyword evidence="10" id="KW-0007">Acetylation</keyword>
<dbReference type="CDD" id="cd15527">
    <property type="entry name" value="PHD2_KAT6A_6B"/>
    <property type="match status" value="1"/>
</dbReference>
<keyword evidence="4" id="KW-0808">Transferase</keyword>
<reference evidence="21" key="1">
    <citation type="submission" date="2014-04" db="EMBL/GenBank/DDBJ databases">
        <title>Evolutionary Origins and Diversification of the Mycorrhizal Mutualists.</title>
        <authorList>
            <consortium name="DOE Joint Genome Institute"/>
            <consortium name="Mycorrhizal Genomics Consortium"/>
            <person name="Kohler A."/>
            <person name="Kuo A."/>
            <person name="Nagy L.G."/>
            <person name="Floudas D."/>
            <person name="Copeland A."/>
            <person name="Barry K.W."/>
            <person name="Cichocki N."/>
            <person name="Veneault-Fourrey C."/>
            <person name="LaButti K."/>
            <person name="Lindquist E.A."/>
            <person name="Lipzen A."/>
            <person name="Lundell T."/>
            <person name="Morin E."/>
            <person name="Murat C."/>
            <person name="Riley R."/>
            <person name="Ohm R."/>
            <person name="Sun H."/>
            <person name="Tunlid A."/>
            <person name="Henrissat B."/>
            <person name="Grigoriev I.V."/>
            <person name="Hibbett D.S."/>
            <person name="Martin F."/>
        </authorList>
    </citation>
    <scope>NUCLEOTIDE SEQUENCE [LARGE SCALE GENOMIC DNA]</scope>
    <source>
        <strain evidence="21">FD-334 SS-4</strain>
    </source>
</reference>
<dbReference type="Pfam" id="PF00628">
    <property type="entry name" value="PHD"/>
    <property type="match status" value="1"/>
</dbReference>
<dbReference type="Gene3D" id="1.10.10.10">
    <property type="entry name" value="Winged helix-like DNA-binding domain superfamily/Winged helix DNA-binding domain"/>
    <property type="match status" value="1"/>
</dbReference>
<evidence type="ECO:0000256" key="8">
    <source>
        <dbReference type="ARBA" id="ARBA00022833"/>
    </source>
</evidence>
<comment type="catalytic activity">
    <reaction evidence="16">
        <text>L-lysyl-[protein] + acetyl-CoA = N(6)-acetyl-L-lysyl-[protein] + CoA + H(+)</text>
        <dbReference type="Rhea" id="RHEA:45948"/>
        <dbReference type="Rhea" id="RHEA-COMP:9752"/>
        <dbReference type="Rhea" id="RHEA-COMP:10731"/>
        <dbReference type="ChEBI" id="CHEBI:15378"/>
        <dbReference type="ChEBI" id="CHEBI:29969"/>
        <dbReference type="ChEBI" id="CHEBI:57287"/>
        <dbReference type="ChEBI" id="CHEBI:57288"/>
        <dbReference type="ChEBI" id="CHEBI:61930"/>
        <dbReference type="EC" id="2.3.1.48"/>
    </reaction>
</comment>
<evidence type="ECO:0000256" key="12">
    <source>
        <dbReference type="ARBA" id="ARBA00023163"/>
    </source>
</evidence>
<dbReference type="PANTHER" id="PTHR10615">
    <property type="entry name" value="HISTONE ACETYLTRANSFERASE"/>
    <property type="match status" value="1"/>
</dbReference>
<feature type="compositionally biased region" description="Basic and acidic residues" evidence="17">
    <location>
        <begin position="961"/>
        <end position="974"/>
    </location>
</feature>
<dbReference type="PROSITE" id="PS51726">
    <property type="entry name" value="MYST_HAT"/>
    <property type="match status" value="1"/>
</dbReference>
<evidence type="ECO:0000259" key="18">
    <source>
        <dbReference type="PROSITE" id="PS50016"/>
    </source>
</evidence>
<keyword evidence="13 16" id="KW-0539">Nucleus</keyword>
<evidence type="ECO:0000256" key="16">
    <source>
        <dbReference type="RuleBase" id="RU361211"/>
    </source>
</evidence>
<dbReference type="InterPro" id="IPR013083">
    <property type="entry name" value="Znf_RING/FYVE/PHD"/>
</dbReference>
<dbReference type="FunFam" id="3.40.630.30:FF:000001">
    <property type="entry name" value="Histone acetyltransferase"/>
    <property type="match status" value="1"/>
</dbReference>
<feature type="domain" description="MYST-type HAT" evidence="19">
    <location>
        <begin position="520"/>
        <end position="848"/>
    </location>
</feature>
<evidence type="ECO:0000256" key="1">
    <source>
        <dbReference type="ARBA" id="ARBA00004123"/>
    </source>
</evidence>
<keyword evidence="11" id="KW-0805">Transcription regulation</keyword>
<dbReference type="Gene3D" id="3.30.60.60">
    <property type="entry name" value="N-acetyl transferase-like"/>
    <property type="match status" value="1"/>
</dbReference>
<keyword evidence="5" id="KW-0479">Metal-binding</keyword>
<dbReference type="SMART" id="SM00249">
    <property type="entry name" value="PHD"/>
    <property type="match status" value="2"/>
</dbReference>
<dbReference type="PANTHER" id="PTHR10615:SF161">
    <property type="entry name" value="HISTONE ACETYLTRANSFERASE KAT7"/>
    <property type="match status" value="1"/>
</dbReference>
<dbReference type="InterPro" id="IPR011011">
    <property type="entry name" value="Znf_FYVE_PHD"/>
</dbReference>
<dbReference type="Gene3D" id="3.40.630.30">
    <property type="match status" value="1"/>
</dbReference>
<evidence type="ECO:0000313" key="20">
    <source>
        <dbReference type="EMBL" id="KJA26394.1"/>
    </source>
</evidence>
<dbReference type="CDD" id="cd15526">
    <property type="entry name" value="PHD1_MOZ_d4"/>
    <property type="match status" value="1"/>
</dbReference>
<feature type="compositionally biased region" description="Acidic residues" evidence="17">
    <location>
        <begin position="346"/>
        <end position="360"/>
    </location>
</feature>
<feature type="compositionally biased region" description="Acidic residues" evidence="17">
    <location>
        <begin position="1019"/>
        <end position="1030"/>
    </location>
</feature>
<feature type="region of interest" description="Disordered" evidence="17">
    <location>
        <begin position="759"/>
        <end position="784"/>
    </location>
</feature>
<feature type="region of interest" description="Disordered" evidence="17">
    <location>
        <begin position="903"/>
        <end position="1170"/>
    </location>
</feature>
<dbReference type="InterPro" id="IPR001965">
    <property type="entry name" value="Znf_PHD"/>
</dbReference>
<sequence>MRGLAFPLPPAADGGTPASTSGTSHTGSTPDALPSPADPALAAPPIDPALLAPGGEAADADADALVELQPEEEERPDALRQYSQGPQGDPFAPQIAAPFLAALALEKQAEEEEEAAARAQAVAAATAAAAGGGAQAKGRRKRKGARADEVCSFCSGNTHNKRGEEEAMIRCFECGRSGHPSCMQLEKLGDVVRSYKWKCIECKNCEVCQEKGDDERILFCDCCDRGWHMDCVDPPIQAAPPGDWRCPLCTVPPDADDTTPPTDPAPREASIASTSRSRATAPPPPAKARRAPRKSTAGKARTRGVVVPAAAPSDGSDADDPPPPPPVRQRTRAPRPSMKARAASSDDADDDAEVDVDGEAEAVGPRRRVRQKGSAAPAAAAASAAADARLRLRVPRGGASKGKAREEDAELASPQGLFDDLLGVAERDTSRTTPGAADKLAFERSLLAAEAKLAPPPPPAPVPSARSSAKREQSTPVPIGRPLRSAAIAQLTASSTPRASQLASPAPSTPGPPTLPKFEAGVLRIRTIRFGPYDIRTWYDAPFPEEYASIPDGRLWICEFCLKYMKSRYKAIRHQTKCRVRHPPGDEIYRDGVVSIFEVDGRRNKIYCQNLCLLSKMFLDHKSLFYDVEPFLFYVITQVDEFGARFVGYFSKEKRCPKDYNLSCIMTLPVRQRQGWGNLLIDFSYLLSKIEQRLGSPEKPLSSLGALGYKNYWTLAVMRFLEHAPDDVRLEEISSATSMTLEDVCATLAQQNLIFIRDATPPPVRPSPGQSIRFPKGRKNGGSAVRRHVPRTAGMAALHAATPDGNGTFVPPAHYEIRFDRARAAAYMRAWEAKGYLRLKPERLQWTPYLVARTAAEQLAGRVESANGIGHVPAVVPWAGAARVVEPPATPMVVDTPGEMVVDSPEQALDSPERAASPEPVTPGPRRTRSGQVAEATPRRGRRPKTAEAREPDPEGEPEEEGRRLRSGRTDAKRPGSAREASGRKRRRVGSTPESTGVKEEFVAVHAESDLRSTLVESGSEDAEGSVDEDTQAKRPGLVGWTLQRAQRTDHRCRIRTSQPPPRPAAAHRPPPQSSFHQNGLGQALGAHLPGPAQSYARPGDFRPASHSPPQPPAPATHSPLTFAVPTSPALKRKPTDAGSAHALKRRRDTAPDDPDAYDADGGAQGAKHWTDDEKSRLFNWLMGPGQEDHWNALRATKNSCLRECAMEVFGGKKTYQALKGCYERNFNLFKQIYAFETAHGQPGGSASLGALSEADRLREYERRLALVRKSTDVGSITARTIDHWHRVGWYELFYRRWHGDPATTRPVQAQGRATMVGSNGLGPADDDDADDPALDFHDPSAGMNGLHMHERGPPPPPPQQQQQQQQVSFINPQELRDNSNNAPPPSLRQIAPPPPPPQQQQQQQQPQHHQQQQQQQHAPQPPPPPQQQQQQPQQQQQHQPALSAADAAPLLSLGLTQDLVAKCILYLDLQARVAQEKLAYLKRRESREQHEFNTRKELEKRSKSEKAFELINNPNVDASLKQAATEYLRKTFLQD</sequence>
<dbReference type="InterPro" id="IPR016181">
    <property type="entry name" value="Acyl_CoA_acyltransferase"/>
</dbReference>
<feature type="compositionally biased region" description="Low complexity" evidence="17">
    <location>
        <begin position="269"/>
        <end position="280"/>
    </location>
</feature>
<evidence type="ECO:0000256" key="10">
    <source>
        <dbReference type="ARBA" id="ARBA00022990"/>
    </source>
</evidence>
<dbReference type="STRING" id="945553.A0A0D2P646"/>